<keyword evidence="6" id="KW-0686">Riboflavin biosynthesis</keyword>
<evidence type="ECO:0000313" key="11">
    <source>
        <dbReference type="EMBL" id="PIM96028.1"/>
    </source>
</evidence>
<dbReference type="EMBL" id="NXGO01000005">
    <property type="protein sequence ID" value="PIM96028.1"/>
    <property type="molecule type" value="Genomic_DNA"/>
</dbReference>
<evidence type="ECO:0000256" key="8">
    <source>
        <dbReference type="ARBA" id="ARBA00022737"/>
    </source>
</evidence>
<gene>
    <name evidence="11" type="primary">ribC</name>
    <name evidence="11" type="ORF">magtdc_39</name>
</gene>
<evidence type="ECO:0000256" key="7">
    <source>
        <dbReference type="ARBA" id="ARBA00022679"/>
    </source>
</evidence>
<dbReference type="InterPro" id="IPR017938">
    <property type="entry name" value="Riboflavin_synthase-like_b-brl"/>
</dbReference>
<dbReference type="SUPFAM" id="SSF63380">
    <property type="entry name" value="Riboflavin synthase domain-like"/>
    <property type="match status" value="2"/>
</dbReference>
<dbReference type="PANTHER" id="PTHR21098:SF12">
    <property type="entry name" value="RIBOFLAVIN SYNTHASE"/>
    <property type="match status" value="1"/>
</dbReference>
<comment type="function">
    <text evidence="2">Catalyzes the dismutation of two molecules of 6,7-dimethyl-8-ribityllumazine, resulting in the formation of riboflavin and 5-amino-6-(D-ribitylamino)uracil.</text>
</comment>
<dbReference type="InterPro" id="IPR026017">
    <property type="entry name" value="Lumazine-bd_dom"/>
</dbReference>
<evidence type="ECO:0000256" key="1">
    <source>
        <dbReference type="ARBA" id="ARBA00000968"/>
    </source>
</evidence>
<evidence type="ECO:0000256" key="9">
    <source>
        <dbReference type="PROSITE-ProRule" id="PRU00524"/>
    </source>
</evidence>
<accession>A0ABX4MHA9</accession>
<dbReference type="PANTHER" id="PTHR21098">
    <property type="entry name" value="RIBOFLAVIN SYNTHASE ALPHA CHAIN"/>
    <property type="match status" value="1"/>
</dbReference>
<proteinExistence type="predicted"/>
<organism evidence="11 12">
    <name type="scientific">Candidatus Hodgkinia cicadicola</name>
    <dbReference type="NCBI Taxonomy" id="573658"/>
    <lineage>
        <taxon>Bacteria</taxon>
        <taxon>Pseudomonadati</taxon>
        <taxon>Pseudomonadota</taxon>
        <taxon>Alphaproteobacteria</taxon>
        <taxon>Hyphomicrobiales</taxon>
        <taxon>Candidatus Hodgkinia</taxon>
    </lineage>
</organism>
<dbReference type="InterPro" id="IPR023366">
    <property type="entry name" value="ATP_synth_asu-like_sf"/>
</dbReference>
<dbReference type="Gene3D" id="2.40.30.20">
    <property type="match status" value="2"/>
</dbReference>
<comment type="catalytic activity">
    <reaction evidence="1">
        <text>2 6,7-dimethyl-8-(1-D-ribityl)lumazine + H(+) = 5-amino-6-(D-ribitylamino)uracil + riboflavin</text>
        <dbReference type="Rhea" id="RHEA:20772"/>
        <dbReference type="ChEBI" id="CHEBI:15378"/>
        <dbReference type="ChEBI" id="CHEBI:15934"/>
        <dbReference type="ChEBI" id="CHEBI:57986"/>
        <dbReference type="ChEBI" id="CHEBI:58201"/>
        <dbReference type="EC" id="2.5.1.9"/>
    </reaction>
</comment>
<dbReference type="EC" id="2.5.1.9" evidence="4"/>
<reference evidence="11" key="1">
    <citation type="submission" date="2017-09" db="EMBL/GenBank/DDBJ databases">
        <authorList>
            <person name="Campbell M.A."/>
            <person name="Lukasik P."/>
            <person name="Simon C."/>
            <person name="McCutcheon J.P."/>
        </authorList>
    </citation>
    <scope>NUCLEOTIDE SEQUENCE [LARGE SCALE GENOMIC DNA]</scope>
    <source>
        <strain evidence="11">MAGTDC</strain>
    </source>
</reference>
<evidence type="ECO:0000256" key="6">
    <source>
        <dbReference type="ARBA" id="ARBA00022619"/>
    </source>
</evidence>
<protein>
    <recommendedName>
        <fullName evidence="5">Riboflavin synthase</fullName>
        <ecNumber evidence="4">2.5.1.9</ecNumber>
    </recommendedName>
</protein>
<comment type="caution">
    <text evidence="11">The sequence shown here is derived from an EMBL/GenBank/DDBJ whole genome shotgun (WGS) entry which is preliminary data.</text>
</comment>
<keyword evidence="12" id="KW-1185">Reference proteome</keyword>
<keyword evidence="7 11" id="KW-0808">Transferase</keyword>
<evidence type="ECO:0000256" key="5">
    <source>
        <dbReference type="ARBA" id="ARBA00013950"/>
    </source>
</evidence>
<sequence>MFTGLVKTLGMIVDVLPLSGGIKLCIISKLRLNVGNSISCSGVCLTVVSVNEYYFEVEVWSESLCLSGLVDLQRFDMVNLEEPITLNTPLHGNITNGYSKSVVTIDKTYVYGDSIILVIECPKWISDEITSPSSISLDGVALTVTRSGEDYFEVLLTRYTILNTTFKYFDTKRWFSLEQDVSQRWC</sequence>
<dbReference type="Proteomes" id="UP000230981">
    <property type="component" value="Unassembled WGS sequence"/>
</dbReference>
<dbReference type="GO" id="GO:0004746">
    <property type="term" value="F:riboflavin synthase activity"/>
    <property type="evidence" value="ECO:0007669"/>
    <property type="project" value="UniProtKB-EC"/>
</dbReference>
<feature type="repeat" description="Lumazine-binding" evidence="9">
    <location>
        <begin position="1"/>
        <end position="93"/>
    </location>
</feature>
<keyword evidence="8" id="KW-0677">Repeat</keyword>
<name>A0ABX4MHA9_9HYPH</name>
<dbReference type="PIRSF" id="PIRSF000498">
    <property type="entry name" value="Riboflavin_syn_A"/>
    <property type="match status" value="1"/>
</dbReference>
<feature type="domain" description="Lumazine-binding" evidence="10">
    <location>
        <begin position="94"/>
        <end position="186"/>
    </location>
</feature>
<dbReference type="InterPro" id="IPR001783">
    <property type="entry name" value="Lumazine-bd"/>
</dbReference>
<evidence type="ECO:0000259" key="10">
    <source>
        <dbReference type="PROSITE" id="PS51177"/>
    </source>
</evidence>
<evidence type="ECO:0000256" key="2">
    <source>
        <dbReference type="ARBA" id="ARBA00002803"/>
    </source>
</evidence>
<feature type="domain" description="Lumazine-binding" evidence="10">
    <location>
        <begin position="1"/>
        <end position="93"/>
    </location>
</feature>
<evidence type="ECO:0000256" key="3">
    <source>
        <dbReference type="ARBA" id="ARBA00004887"/>
    </source>
</evidence>
<evidence type="ECO:0000256" key="4">
    <source>
        <dbReference type="ARBA" id="ARBA00012827"/>
    </source>
</evidence>
<comment type="pathway">
    <text evidence="3">Cofactor biosynthesis; riboflavin biosynthesis; riboflavin from 2-hydroxy-3-oxobutyl phosphate and 5-amino-6-(D-ribitylamino)uracil: step 2/2.</text>
</comment>
<evidence type="ECO:0000313" key="12">
    <source>
        <dbReference type="Proteomes" id="UP000230981"/>
    </source>
</evidence>
<dbReference type="PROSITE" id="PS51177">
    <property type="entry name" value="LUMAZINE_BIND"/>
    <property type="match status" value="2"/>
</dbReference>
<feature type="repeat" description="Lumazine-binding" evidence="9">
    <location>
        <begin position="94"/>
        <end position="186"/>
    </location>
</feature>
<dbReference type="RefSeq" id="WP_146656751.1">
    <property type="nucleotide sequence ID" value="NZ_CM008791.1"/>
</dbReference>
<dbReference type="Pfam" id="PF00677">
    <property type="entry name" value="Lum_binding"/>
    <property type="match status" value="2"/>
</dbReference>